<proteinExistence type="predicted"/>
<name>A7RG81_NEMVE</name>
<dbReference type="EMBL" id="DS469509">
    <property type="protein sequence ID" value="EDO49376.1"/>
    <property type="molecule type" value="Genomic_DNA"/>
</dbReference>
<dbReference type="Proteomes" id="UP000001593">
    <property type="component" value="Unassembled WGS sequence"/>
</dbReference>
<dbReference type="PANTHER" id="PTHR12977:SF4">
    <property type="entry name" value="HISTONE-LYSINE N-METHYLTRANSFERASE KMT5B"/>
    <property type="match status" value="1"/>
</dbReference>
<dbReference type="InParanoid" id="A7RG81"/>
<dbReference type="eggNOG" id="KOG2589">
    <property type="taxonomic scope" value="Eukaryota"/>
</dbReference>
<dbReference type="STRING" id="45351.A7RG81"/>
<protein>
    <recommendedName>
        <fullName evidence="4">SET domain-containing protein</fullName>
    </recommendedName>
</protein>
<accession>A7RG81</accession>
<dbReference type="PANTHER" id="PTHR12977">
    <property type="entry name" value="SUPPRESSOR OF VARIEGATION 4-20-RELATED"/>
    <property type="match status" value="1"/>
</dbReference>
<feature type="region of interest" description="Disordered" evidence="1">
    <location>
        <begin position="145"/>
        <end position="191"/>
    </location>
</feature>
<evidence type="ECO:0000256" key="1">
    <source>
        <dbReference type="SAM" id="MobiDB-lite"/>
    </source>
</evidence>
<dbReference type="SUPFAM" id="SSF82199">
    <property type="entry name" value="SET domain"/>
    <property type="match status" value="1"/>
</dbReference>
<dbReference type="AlphaFoldDB" id="A7RG81"/>
<dbReference type="Gene3D" id="2.170.270.10">
    <property type="entry name" value="SET domain"/>
    <property type="match status" value="1"/>
</dbReference>
<evidence type="ECO:0000313" key="3">
    <source>
        <dbReference type="Proteomes" id="UP000001593"/>
    </source>
</evidence>
<dbReference type="InterPro" id="IPR046341">
    <property type="entry name" value="SET_dom_sf"/>
</dbReference>
<gene>
    <name evidence="2" type="ORF">NEMVEDRAFT_v1g196738</name>
</gene>
<feature type="compositionally biased region" description="Polar residues" evidence="1">
    <location>
        <begin position="179"/>
        <end position="191"/>
    </location>
</feature>
<sequence>MRGYEEGKGSSCTLRVHGMPVLFFFLPRVLFVSTGRDTACVKVLRDLEVGDEITCFYGEDFFGDDNCNCECVTCERRGEGTFKSKQKENVKKQKYSLRETDKRLKRLNIMKGVPLLDVTGQATCPASMHHTEVYLVVRLQQNSLSKRARKSSVPQSGAMDLVTSRESTRHIEDPRIDDANNTVKPNTDNKV</sequence>
<feature type="compositionally biased region" description="Basic and acidic residues" evidence="1">
    <location>
        <begin position="166"/>
        <end position="178"/>
    </location>
</feature>
<dbReference type="InterPro" id="IPR039977">
    <property type="entry name" value="Suv4-20/Set9"/>
</dbReference>
<evidence type="ECO:0008006" key="4">
    <source>
        <dbReference type="Google" id="ProtNLM"/>
    </source>
</evidence>
<dbReference type="PhylomeDB" id="A7RG81"/>
<organism evidence="2 3">
    <name type="scientific">Nematostella vectensis</name>
    <name type="common">Starlet sea anemone</name>
    <dbReference type="NCBI Taxonomy" id="45351"/>
    <lineage>
        <taxon>Eukaryota</taxon>
        <taxon>Metazoa</taxon>
        <taxon>Cnidaria</taxon>
        <taxon>Anthozoa</taxon>
        <taxon>Hexacorallia</taxon>
        <taxon>Actiniaria</taxon>
        <taxon>Edwardsiidae</taxon>
        <taxon>Nematostella</taxon>
    </lineage>
</organism>
<reference evidence="2 3" key="1">
    <citation type="journal article" date="2007" name="Science">
        <title>Sea anemone genome reveals ancestral eumetazoan gene repertoire and genomic organization.</title>
        <authorList>
            <person name="Putnam N.H."/>
            <person name="Srivastava M."/>
            <person name="Hellsten U."/>
            <person name="Dirks B."/>
            <person name="Chapman J."/>
            <person name="Salamov A."/>
            <person name="Terry A."/>
            <person name="Shapiro H."/>
            <person name="Lindquist E."/>
            <person name="Kapitonov V.V."/>
            <person name="Jurka J."/>
            <person name="Genikhovich G."/>
            <person name="Grigoriev I.V."/>
            <person name="Lucas S.M."/>
            <person name="Steele R.E."/>
            <person name="Finnerty J.R."/>
            <person name="Technau U."/>
            <person name="Martindale M.Q."/>
            <person name="Rokhsar D.S."/>
        </authorList>
    </citation>
    <scope>NUCLEOTIDE SEQUENCE [LARGE SCALE GENOMIC DNA]</scope>
    <source>
        <strain evidence="3">CH2 X CH6</strain>
    </source>
</reference>
<dbReference type="HOGENOM" id="CLU_1423071_0_0_1"/>
<evidence type="ECO:0000313" key="2">
    <source>
        <dbReference type="EMBL" id="EDO49376.1"/>
    </source>
</evidence>
<keyword evidence="3" id="KW-1185">Reference proteome</keyword>